<evidence type="ECO:0000313" key="2">
    <source>
        <dbReference type="EMBL" id="RED17376.1"/>
    </source>
</evidence>
<dbReference type="RefSeq" id="WP_116236659.1">
    <property type="nucleotide sequence ID" value="NZ_QRDP01000004.1"/>
</dbReference>
<name>A0A3D9FJW2_9SPHN</name>
<gene>
    <name evidence="2" type="ORF">DFR46_2423</name>
</gene>
<comment type="caution">
    <text evidence="2">The sequence shown here is derived from an EMBL/GenBank/DDBJ whole genome shotgun (WGS) entry which is preliminary data.</text>
</comment>
<keyword evidence="3" id="KW-1185">Reference proteome</keyword>
<dbReference type="AlphaFoldDB" id="A0A3D9FJW2"/>
<feature type="domain" description="BioF2-like acetyltransferase" evidence="1">
    <location>
        <begin position="213"/>
        <end position="354"/>
    </location>
</feature>
<evidence type="ECO:0000313" key="3">
    <source>
        <dbReference type="Proteomes" id="UP000256310"/>
    </source>
</evidence>
<dbReference type="InterPro" id="IPR038740">
    <property type="entry name" value="BioF2-like_GNAT_dom"/>
</dbReference>
<dbReference type="Proteomes" id="UP000256310">
    <property type="component" value="Unassembled WGS sequence"/>
</dbReference>
<dbReference type="SUPFAM" id="SSF55729">
    <property type="entry name" value="Acyl-CoA N-acyltransferases (Nat)"/>
    <property type="match status" value="1"/>
</dbReference>
<evidence type="ECO:0000259" key="1">
    <source>
        <dbReference type="Pfam" id="PF13480"/>
    </source>
</evidence>
<reference evidence="2 3" key="1">
    <citation type="submission" date="2018-07" db="EMBL/GenBank/DDBJ databases">
        <title>Genomic Encyclopedia of Type Strains, Phase IV (KMG-IV): sequencing the most valuable type-strain genomes for metagenomic binning, comparative biology and taxonomic classification.</title>
        <authorList>
            <person name="Goeker M."/>
        </authorList>
    </citation>
    <scope>NUCLEOTIDE SEQUENCE [LARGE SCALE GENOMIC DNA]</scope>
    <source>
        <strain evidence="2 3">DSM 26725</strain>
    </source>
</reference>
<dbReference type="GO" id="GO:0016740">
    <property type="term" value="F:transferase activity"/>
    <property type="evidence" value="ECO:0007669"/>
    <property type="project" value="UniProtKB-KW"/>
</dbReference>
<accession>A0A3D9FJW2</accession>
<dbReference type="Pfam" id="PF13480">
    <property type="entry name" value="Acetyltransf_6"/>
    <property type="match status" value="1"/>
</dbReference>
<proteinExistence type="predicted"/>
<dbReference type="EMBL" id="QRDP01000004">
    <property type="protein sequence ID" value="RED17376.1"/>
    <property type="molecule type" value="Genomic_DNA"/>
</dbReference>
<protein>
    <submittedName>
        <fullName evidence="2">CelD/BcsL family acetyltransferase involved in cellulose biosynthesis</fullName>
    </submittedName>
</protein>
<organism evidence="2 3">
    <name type="scientific">Parasphingopyxis lamellibrachiae</name>
    <dbReference type="NCBI Taxonomy" id="680125"/>
    <lineage>
        <taxon>Bacteria</taxon>
        <taxon>Pseudomonadati</taxon>
        <taxon>Pseudomonadota</taxon>
        <taxon>Alphaproteobacteria</taxon>
        <taxon>Sphingomonadales</taxon>
        <taxon>Sphingomonadaceae</taxon>
        <taxon>Parasphingopyxis</taxon>
    </lineage>
</organism>
<keyword evidence="2" id="KW-0808">Transferase</keyword>
<sequence length="412" mass="45520">MYAGETHPIPTETTLASRRALLGARTRPVSVTGNSKLICSFQSPDALSASIAAQWMVLADQAAEPNCFAERWFLQPSLALLAESGDVQLAVVTSHSGLLVGMIPLTIKPKYGRIPVANVQNWLHHNSFLGVPLVRRGMETQFWTVLLGALDQADWARGLLHINGLPDNGRTIRGLQEAAATLGRPCAIVHRTRRALLKSAQTPQEYWESNVRKKKRKELNRLANRLGELGTISYKTLAPDEDARPWIASFLALEKTGWKGKAGSAIGCDPKLVRFLENAVTGAHAIGKLDFHRLDLDGKPIAMLINFLAAPGGFSFKIAFDETYARYSPGVLIERYNLRILENRDIEWIDSCAAEDHSMIDSLWSERRDIVRVSVPLGGARSGLLFRACRAAETTAKQVRGVARRKRERNDG</sequence>
<dbReference type="OrthoDB" id="213519at2"/>
<dbReference type="InterPro" id="IPR016181">
    <property type="entry name" value="Acyl_CoA_acyltransferase"/>
</dbReference>